<keyword evidence="3" id="KW-1185">Reference proteome</keyword>
<feature type="region of interest" description="Disordered" evidence="1">
    <location>
        <begin position="161"/>
        <end position="283"/>
    </location>
</feature>
<dbReference type="EMBL" id="NIZW01000008">
    <property type="protein sequence ID" value="PHQ35048.1"/>
    <property type="molecule type" value="Genomic_DNA"/>
</dbReference>
<accession>A0A2G1W7R2</accession>
<evidence type="ECO:0000313" key="2">
    <source>
        <dbReference type="EMBL" id="PHQ35048.1"/>
    </source>
</evidence>
<sequence length="283" mass="31200">MESGGEFSVLWHEAAAYRRGDSSLAAWWLPCFERSQISQPEGMKMPRFFNSMVLTSVIILTVSSTSVVQAQFDDAPYRYGHYHSPHSHLATPHQFYSHSHWDHGVLMDEPEVIHRSIEPIGNDCGFQEPLAYGHATTDAHFGGCPNAIHCPHDARNFASLHEPPSTYAHPIGPRLSPSPATRHPDSQTPLQPNAPDQNTFDSHNHAGHNHSGHDHAGHSHAAPRQPNDARYIPPPTLSRPSPGPRETPSDLHSRPAPSRNVSPSNDSQGQQEPIKMDGPPPSF</sequence>
<gene>
    <name evidence="2" type="ORF">CEE69_11520</name>
</gene>
<proteinExistence type="predicted"/>
<organism evidence="2 3">
    <name type="scientific">Rhodopirellula bahusiensis</name>
    <dbReference type="NCBI Taxonomy" id="2014065"/>
    <lineage>
        <taxon>Bacteria</taxon>
        <taxon>Pseudomonadati</taxon>
        <taxon>Planctomycetota</taxon>
        <taxon>Planctomycetia</taxon>
        <taxon>Pirellulales</taxon>
        <taxon>Pirellulaceae</taxon>
        <taxon>Rhodopirellula</taxon>
    </lineage>
</organism>
<comment type="caution">
    <text evidence="2">The sequence shown here is derived from an EMBL/GenBank/DDBJ whole genome shotgun (WGS) entry which is preliminary data.</text>
</comment>
<dbReference type="Proteomes" id="UP000225740">
    <property type="component" value="Unassembled WGS sequence"/>
</dbReference>
<feature type="compositionally biased region" description="Polar residues" evidence="1">
    <location>
        <begin position="259"/>
        <end position="271"/>
    </location>
</feature>
<evidence type="ECO:0000313" key="3">
    <source>
        <dbReference type="Proteomes" id="UP000225740"/>
    </source>
</evidence>
<reference evidence="2 3" key="1">
    <citation type="submission" date="2017-06" db="EMBL/GenBank/DDBJ databases">
        <title>Description of Rhodopirellula bahusiensis sp. nov.</title>
        <authorList>
            <person name="Kizina J."/>
            <person name="Harder J."/>
        </authorList>
    </citation>
    <scope>NUCLEOTIDE SEQUENCE [LARGE SCALE GENOMIC DNA]</scope>
    <source>
        <strain evidence="2 3">SWK21</strain>
    </source>
</reference>
<feature type="compositionally biased region" description="Polar residues" evidence="1">
    <location>
        <begin position="186"/>
        <end position="200"/>
    </location>
</feature>
<evidence type="ECO:0000256" key="1">
    <source>
        <dbReference type="SAM" id="MobiDB-lite"/>
    </source>
</evidence>
<name>A0A2G1W7R2_9BACT</name>
<feature type="compositionally biased region" description="Pro residues" evidence="1">
    <location>
        <begin position="232"/>
        <end position="245"/>
    </location>
</feature>
<dbReference type="AlphaFoldDB" id="A0A2G1W7R2"/>
<protein>
    <submittedName>
        <fullName evidence="2">Uncharacterized protein</fullName>
    </submittedName>
</protein>